<feature type="region of interest" description="Disordered" evidence="1">
    <location>
        <begin position="71"/>
        <end position="90"/>
    </location>
</feature>
<organism evidence="2 3">
    <name type="scientific">Venturia inaequalis</name>
    <name type="common">Apple scab fungus</name>
    <dbReference type="NCBI Taxonomy" id="5025"/>
    <lineage>
        <taxon>Eukaryota</taxon>
        <taxon>Fungi</taxon>
        <taxon>Dikarya</taxon>
        <taxon>Ascomycota</taxon>
        <taxon>Pezizomycotina</taxon>
        <taxon>Dothideomycetes</taxon>
        <taxon>Pleosporomycetidae</taxon>
        <taxon>Venturiales</taxon>
        <taxon>Venturiaceae</taxon>
        <taxon>Venturia</taxon>
    </lineage>
</organism>
<accession>A0A8H3UE08</accession>
<dbReference type="EMBL" id="WNWR01000808">
    <property type="protein sequence ID" value="KAE9968822.1"/>
    <property type="molecule type" value="Genomic_DNA"/>
</dbReference>
<evidence type="ECO:0000256" key="1">
    <source>
        <dbReference type="SAM" id="MobiDB-lite"/>
    </source>
</evidence>
<gene>
    <name evidence="2" type="ORF">EG327_010894</name>
</gene>
<comment type="caution">
    <text evidence="2">The sequence shown here is derived from an EMBL/GenBank/DDBJ whole genome shotgun (WGS) entry which is preliminary data.</text>
</comment>
<proteinExistence type="predicted"/>
<keyword evidence="3" id="KW-1185">Reference proteome</keyword>
<dbReference type="AlphaFoldDB" id="A0A8H3UE08"/>
<name>A0A8H3UE08_VENIN</name>
<reference evidence="2 3" key="1">
    <citation type="submission" date="2019-07" db="EMBL/GenBank/DDBJ databases">
        <title>Venturia inaequalis Genome Resource.</title>
        <authorList>
            <person name="Lichtner F.J."/>
        </authorList>
    </citation>
    <scope>NUCLEOTIDE SEQUENCE [LARGE SCALE GENOMIC DNA]</scope>
    <source>
        <strain evidence="2 3">DMI_063113</strain>
    </source>
</reference>
<protein>
    <submittedName>
        <fullName evidence="2">Uncharacterized protein</fullName>
    </submittedName>
</protein>
<sequence length="273" mass="30668">MVSTLAQQSAKRAVEELAANPDKIAERFVEFEPEEQQLLLREMGKRIAKLSEVERIWKSLDIPTADLQELVRRSTLPNQPGDGDTHEDAKREQIKGSWLWLDYESGDALELFPGREEPVNDHWCDDELFAQCPDAPLTLCPCHPTTASRPEPYEPCSCIKDCPPSHQFAARISAQLLLYRLTVLFGLPPQMYDGGISSWCTALEYTRDESHSRIDFADHQNHYQAHGISIHYAGTTEGSQAGVDLLNELLRSNFSNTPDFRPAGISADRPGYG</sequence>
<evidence type="ECO:0000313" key="2">
    <source>
        <dbReference type="EMBL" id="KAE9968822.1"/>
    </source>
</evidence>
<dbReference type="Proteomes" id="UP000490939">
    <property type="component" value="Unassembled WGS sequence"/>
</dbReference>
<evidence type="ECO:0000313" key="3">
    <source>
        <dbReference type="Proteomes" id="UP000490939"/>
    </source>
</evidence>